<comment type="caution">
    <text evidence="1">The sequence shown here is derived from an EMBL/GenBank/DDBJ whole genome shotgun (WGS) entry which is preliminary data.</text>
</comment>
<organism evidence="1">
    <name type="scientific">marine sediment metagenome</name>
    <dbReference type="NCBI Taxonomy" id="412755"/>
    <lineage>
        <taxon>unclassified sequences</taxon>
        <taxon>metagenomes</taxon>
        <taxon>ecological metagenomes</taxon>
    </lineage>
</organism>
<protein>
    <submittedName>
        <fullName evidence="1">Uncharacterized protein</fullName>
    </submittedName>
</protein>
<evidence type="ECO:0000313" key="1">
    <source>
        <dbReference type="EMBL" id="KKK63036.1"/>
    </source>
</evidence>
<dbReference type="AlphaFoldDB" id="A0A0F8ZSX0"/>
<name>A0A0F8ZSX0_9ZZZZ</name>
<proteinExistence type="predicted"/>
<sequence>MVKSYRLKDTLKRNVKKMKLKRQKETGLGRTIRGGITALLGVALISQVAGAVKRI</sequence>
<gene>
    <name evidence="1" type="ORF">LCGC14_2998360</name>
</gene>
<reference evidence="1" key="1">
    <citation type="journal article" date="2015" name="Nature">
        <title>Complex archaea that bridge the gap between prokaryotes and eukaryotes.</title>
        <authorList>
            <person name="Spang A."/>
            <person name="Saw J.H."/>
            <person name="Jorgensen S.L."/>
            <person name="Zaremba-Niedzwiedzka K."/>
            <person name="Martijn J."/>
            <person name="Lind A.E."/>
            <person name="van Eijk R."/>
            <person name="Schleper C."/>
            <person name="Guy L."/>
            <person name="Ettema T.J."/>
        </authorList>
    </citation>
    <scope>NUCLEOTIDE SEQUENCE</scope>
</reference>
<accession>A0A0F8ZSX0</accession>
<dbReference type="EMBL" id="LAZR01061709">
    <property type="protein sequence ID" value="KKK63036.1"/>
    <property type="molecule type" value="Genomic_DNA"/>
</dbReference>